<comment type="caution">
    <text evidence="6">The sequence shown here is derived from an EMBL/GenBank/DDBJ whole genome shotgun (WGS) entry which is preliminary data.</text>
</comment>
<comment type="similarity">
    <text evidence="1">Belongs to the TCP10 family.</text>
</comment>
<dbReference type="InterPro" id="IPR047002">
    <property type="entry name" value="Tcp10_C_sf"/>
</dbReference>
<dbReference type="Pfam" id="PF25779">
    <property type="entry name" value="Tubulin-bind_CPAP"/>
    <property type="match status" value="1"/>
</dbReference>
<feature type="region of interest" description="Disordered" evidence="3">
    <location>
        <begin position="398"/>
        <end position="438"/>
    </location>
</feature>
<feature type="region of interest" description="Disordered" evidence="3">
    <location>
        <begin position="333"/>
        <end position="378"/>
    </location>
</feature>
<evidence type="ECO:0000313" key="7">
    <source>
        <dbReference type="Proteomes" id="UP001066276"/>
    </source>
</evidence>
<feature type="region of interest" description="Disordered" evidence="3">
    <location>
        <begin position="91"/>
        <end position="203"/>
    </location>
</feature>
<dbReference type="Pfam" id="PF07202">
    <property type="entry name" value="Tcp10_C"/>
    <property type="match status" value="4"/>
</dbReference>
<organism evidence="6 7">
    <name type="scientific">Pleurodeles waltl</name>
    <name type="common">Iberian ribbed newt</name>
    <dbReference type="NCBI Taxonomy" id="8319"/>
    <lineage>
        <taxon>Eukaryota</taxon>
        <taxon>Metazoa</taxon>
        <taxon>Chordata</taxon>
        <taxon>Craniata</taxon>
        <taxon>Vertebrata</taxon>
        <taxon>Euteleostomi</taxon>
        <taxon>Amphibia</taxon>
        <taxon>Batrachia</taxon>
        <taxon>Caudata</taxon>
        <taxon>Salamandroidea</taxon>
        <taxon>Salamandridae</taxon>
        <taxon>Pleurodelinae</taxon>
        <taxon>Pleurodeles</taxon>
    </lineage>
</organism>
<dbReference type="GO" id="GO:0005813">
    <property type="term" value="C:centrosome"/>
    <property type="evidence" value="ECO:0007669"/>
    <property type="project" value="TreeGrafter"/>
</dbReference>
<feature type="region of interest" description="Disordered" evidence="3">
    <location>
        <begin position="526"/>
        <end position="611"/>
    </location>
</feature>
<feature type="compositionally biased region" description="Polar residues" evidence="3">
    <location>
        <begin position="415"/>
        <end position="433"/>
    </location>
</feature>
<feature type="domain" description="Centromere protein J C-terminal" evidence="4">
    <location>
        <begin position="1136"/>
        <end position="1169"/>
    </location>
</feature>
<feature type="region of interest" description="Disordered" evidence="3">
    <location>
        <begin position="901"/>
        <end position="988"/>
    </location>
</feature>
<feature type="compositionally biased region" description="Low complexity" evidence="3">
    <location>
        <begin position="658"/>
        <end position="669"/>
    </location>
</feature>
<feature type="domain" description="Centromere protein J C-terminal" evidence="4">
    <location>
        <begin position="1283"/>
        <end position="1313"/>
    </location>
</feature>
<dbReference type="GO" id="GO:0060271">
    <property type="term" value="P:cilium assembly"/>
    <property type="evidence" value="ECO:0007669"/>
    <property type="project" value="TreeGrafter"/>
</dbReference>
<evidence type="ECO:0000313" key="6">
    <source>
        <dbReference type="EMBL" id="KAJ1155123.1"/>
    </source>
</evidence>
<feature type="domain" description="Centromere protein J C-terminal" evidence="4">
    <location>
        <begin position="1209"/>
        <end position="1237"/>
    </location>
</feature>
<feature type="compositionally biased region" description="Basic and acidic residues" evidence="3">
    <location>
        <begin position="193"/>
        <end position="203"/>
    </location>
</feature>
<feature type="region of interest" description="Disordered" evidence="3">
    <location>
        <begin position="630"/>
        <end position="693"/>
    </location>
</feature>
<feature type="compositionally biased region" description="Low complexity" evidence="3">
    <location>
        <begin position="97"/>
        <end position="115"/>
    </location>
</feature>
<dbReference type="InterPro" id="IPR026581">
    <property type="entry name" value="TCP10L/CENPJ"/>
</dbReference>
<feature type="compositionally biased region" description="Basic and acidic residues" evidence="3">
    <location>
        <begin position="955"/>
        <end position="968"/>
    </location>
</feature>
<feature type="region of interest" description="Disordered" evidence="3">
    <location>
        <begin position="1086"/>
        <end position="1120"/>
    </location>
</feature>
<name>A0AAV7RT34_PLEWA</name>
<feature type="compositionally biased region" description="Basic and acidic residues" evidence="3">
    <location>
        <begin position="168"/>
        <end position="177"/>
    </location>
</feature>
<feature type="compositionally biased region" description="Polar residues" evidence="3">
    <location>
        <begin position="969"/>
        <end position="980"/>
    </location>
</feature>
<dbReference type="GO" id="GO:0015631">
    <property type="term" value="F:tubulin binding"/>
    <property type="evidence" value="ECO:0007669"/>
    <property type="project" value="TreeGrafter"/>
</dbReference>
<dbReference type="Proteomes" id="UP001066276">
    <property type="component" value="Chromosome 5"/>
</dbReference>
<sequence length="1325" mass="148396">MQQGPGQQEQIMMQKMEELQRLVNQQQKIITLINPAGYQFSSGIPSQFVAARPGLIQGYSASSFPISTTTEITTQAHNHGNLSAVAWAMQPSTQRNSPASSPSSSHSETSSNIPPTQSSVNITAPLPSTDGTTKQKLSRQEAQQDEPPASNDERNLEKDSGPKALSPVKEEEKEEHTANQTPLSPFGVRPRTGNHEERPIRPGIGERQKTFEEFVEAQLKVDSEIVEKQPPERKQTDEFLGSYQRTAQLGGKTNSWAEKTAQQRAFLKRREGISRLERLKDNLKENKDEHSVRITRRVSFDGLHRLSLPNVHEAGKAQLRKYPILHRQASSPVTVVAKENGSPSTASKSSTFGSGEEAEETSVGDSMADATTLPSPAQHTENKELLTEEADLPQSIEDEKQDTNQSSHSPRESLNIKTSTDFKSANLPSQGLSEGQLRMDQANNSYKIHEMESSTVMSEFNTSEAGPVKQINRETLHERANGAPVTESKNVSVTSEDKCLEDTTAGFMKINDRIVKTPNMYLRGIQRQKNSRSVGYLKEEQSGDGNHSRSNLRLIVSDSDSTTLDSEDDPKSQCHQYPIKNAPQKFGATDRHLDLSDPDYASDNPSGEEEMAPNVKYKLTSMKLKACGLSGPQDHSFSTSSSESSTGFARRRGSKAFSSLRRSSVRLSRTANREKEPEKTSTVNSVENKTSDTQALPSTCDLVACLYPALNTKDVLLEEKKIKANSSDISVETEKRYAVKLKDLEREMSTFNGDNPLVMKMKEEQEKAIHFLRSQLDQFEKIKADELSRLEEFKKEEIKKLQIEKEELERKTAEAKVNRENEKHEELQMLKHQITALQEEFKRNESRWSSSHSELRNQVVALTKENQSLRGELKAAEQQKVEVGKKPEVLDLVHSRLESPLSQAILRGTSPSRKEERLGRSTPKSRSTTPVGRKTPSEHRNSAEANIKVSNSVGERTEVLKSRERDRSSFANLPSRSTTPIGRRTPHQGRITPFEQEKAAHLPLNNAHRKSPVIVSHLSVYKDNSSTSYVKGPKPSLLGSFEDTSLVPFQKEDSNEENQEKENFGGRRLHGPMKALERVEGSGVNIRNRSVTPSGRRTPAEMVHGPPGAEAKSSPQKSILSRRVSVYAENRSSEDNVHEETQYPDGKVEQIFSDGRRIITFRNGTRKEISADGTSVMVTFFNGDIKKILPDQRVVYFYADAQTTHTTYPNGLEVLQFPNNQIEKHHIDGTKEIIFPDRTVKHLYEDGHEETTFPDGTVVKVEKNGNKTVVFSNGQKEIHTTQFKRREYPDGTIKTVYSNGRQETKYSSGRVRIKDQDGNIILDKK</sequence>
<feature type="domain" description="Centromere protein J C-terminal" evidence="4">
    <location>
        <begin position="1245"/>
        <end position="1279"/>
    </location>
</feature>
<dbReference type="PANTHER" id="PTHR10331:SF25">
    <property type="entry name" value="T-COMPLEX PROTEIN 10A-RELATED"/>
    <property type="match status" value="1"/>
</dbReference>
<evidence type="ECO:0000256" key="3">
    <source>
        <dbReference type="SAM" id="MobiDB-lite"/>
    </source>
</evidence>
<dbReference type="GO" id="GO:0005814">
    <property type="term" value="C:centriole"/>
    <property type="evidence" value="ECO:0007669"/>
    <property type="project" value="TreeGrafter"/>
</dbReference>
<feature type="compositionally biased region" description="Low complexity" evidence="3">
    <location>
        <begin position="636"/>
        <end position="646"/>
    </location>
</feature>
<gene>
    <name evidence="6" type="ORF">NDU88_007858</name>
</gene>
<dbReference type="PANTHER" id="PTHR10331">
    <property type="entry name" value="T COMPLEX PROTEIN 10"/>
    <property type="match status" value="1"/>
</dbReference>
<feature type="compositionally biased region" description="Polar residues" evidence="3">
    <location>
        <begin position="1086"/>
        <end position="1095"/>
    </location>
</feature>
<evidence type="ECO:0000259" key="5">
    <source>
        <dbReference type="Pfam" id="PF25779"/>
    </source>
</evidence>
<evidence type="ECO:0000259" key="4">
    <source>
        <dbReference type="Pfam" id="PF07202"/>
    </source>
</evidence>
<evidence type="ECO:0000256" key="1">
    <source>
        <dbReference type="ARBA" id="ARBA00005627"/>
    </source>
</evidence>
<evidence type="ECO:0000256" key="2">
    <source>
        <dbReference type="SAM" id="Coils"/>
    </source>
</evidence>
<dbReference type="Gene3D" id="2.60.450.20">
    <property type="match status" value="1"/>
</dbReference>
<accession>A0AAV7RT34</accession>
<dbReference type="InterPro" id="IPR058029">
    <property type="entry name" value="Tubulin-bd_CENPJ"/>
</dbReference>
<protein>
    <recommendedName>
        <fullName evidence="8">Centromere protein J</fullName>
    </recommendedName>
</protein>
<feature type="compositionally biased region" description="Basic and acidic residues" evidence="3">
    <location>
        <begin position="151"/>
        <end position="161"/>
    </location>
</feature>
<dbReference type="EMBL" id="JANPWB010000009">
    <property type="protein sequence ID" value="KAJ1155123.1"/>
    <property type="molecule type" value="Genomic_DNA"/>
</dbReference>
<feature type="compositionally biased region" description="Polar residues" evidence="3">
    <location>
        <begin position="680"/>
        <end position="693"/>
    </location>
</feature>
<evidence type="ECO:0008006" key="8">
    <source>
        <dbReference type="Google" id="ProtNLM"/>
    </source>
</evidence>
<feature type="compositionally biased region" description="Polar residues" evidence="3">
    <location>
        <begin position="341"/>
        <end position="353"/>
    </location>
</feature>
<dbReference type="InterPro" id="IPR009852">
    <property type="entry name" value="CENPJ_C_dom"/>
</dbReference>
<keyword evidence="2" id="KW-0175">Coiled coil</keyword>
<proteinExistence type="inferred from homology"/>
<keyword evidence="7" id="KW-1185">Reference proteome</keyword>
<reference evidence="6" key="1">
    <citation type="journal article" date="2022" name="bioRxiv">
        <title>Sequencing and chromosome-scale assembly of the giantPleurodeles waltlgenome.</title>
        <authorList>
            <person name="Brown T."/>
            <person name="Elewa A."/>
            <person name="Iarovenko S."/>
            <person name="Subramanian E."/>
            <person name="Araus A.J."/>
            <person name="Petzold A."/>
            <person name="Susuki M."/>
            <person name="Suzuki K.-i.T."/>
            <person name="Hayashi T."/>
            <person name="Toyoda A."/>
            <person name="Oliveira C."/>
            <person name="Osipova E."/>
            <person name="Leigh N.D."/>
            <person name="Simon A."/>
            <person name="Yun M.H."/>
        </authorList>
    </citation>
    <scope>NUCLEOTIDE SEQUENCE</scope>
    <source>
        <strain evidence="6">20211129_DDA</strain>
        <tissue evidence="6">Liver</tissue>
    </source>
</reference>
<dbReference type="GO" id="GO:0061511">
    <property type="term" value="P:centriole elongation"/>
    <property type="evidence" value="ECO:0007669"/>
    <property type="project" value="TreeGrafter"/>
</dbReference>
<feature type="domain" description="CENPJ tubulin-binding region" evidence="5">
    <location>
        <begin position="194"/>
        <end position="277"/>
    </location>
</feature>
<feature type="coiled-coil region" evidence="2">
    <location>
        <begin position="762"/>
        <end position="886"/>
    </location>
</feature>